<evidence type="ECO:0000313" key="4">
    <source>
        <dbReference type="EMBL" id="QXL87402.1"/>
    </source>
</evidence>
<dbReference type="EC" id="3.4.21.-" evidence="4"/>
<dbReference type="Gene3D" id="2.40.10.10">
    <property type="entry name" value="Trypsin-like serine proteases"/>
    <property type="match status" value="2"/>
</dbReference>
<dbReference type="PRINTS" id="PR00722">
    <property type="entry name" value="CHYMOTRYPSIN"/>
</dbReference>
<dbReference type="PROSITE" id="PS50240">
    <property type="entry name" value="TRYPSIN_DOM"/>
    <property type="match status" value="1"/>
</dbReference>
<dbReference type="SUPFAM" id="SSF50494">
    <property type="entry name" value="Trypsin-like serine proteases"/>
    <property type="match status" value="1"/>
</dbReference>
<dbReference type="InterPro" id="IPR043504">
    <property type="entry name" value="Peptidase_S1_PA_chymotrypsin"/>
</dbReference>
<gene>
    <name evidence="4" type="ORF">KUL25_18590</name>
</gene>
<dbReference type="EMBL" id="CP078073">
    <property type="protein sequence ID" value="QXL87402.1"/>
    <property type="molecule type" value="Genomic_DNA"/>
</dbReference>
<dbReference type="InterPro" id="IPR001254">
    <property type="entry name" value="Trypsin_dom"/>
</dbReference>
<dbReference type="GO" id="GO:0006508">
    <property type="term" value="P:proteolysis"/>
    <property type="evidence" value="ECO:0007669"/>
    <property type="project" value="UniProtKB-KW"/>
</dbReference>
<dbReference type="Proteomes" id="UP000693972">
    <property type="component" value="Unassembled WGS sequence"/>
</dbReference>
<keyword evidence="5" id="KW-1185">Reference proteome</keyword>
<keyword evidence="4" id="KW-0645">Protease</keyword>
<name>A0A975TTT9_9RHOB</name>
<dbReference type="InterPro" id="IPR009003">
    <property type="entry name" value="Peptidase_S1_PA"/>
</dbReference>
<keyword evidence="4" id="KW-0378">Hydrolase</keyword>
<dbReference type="SMART" id="SM00020">
    <property type="entry name" value="Tryp_SPc"/>
    <property type="match status" value="1"/>
</dbReference>
<dbReference type="InterPro" id="IPR018114">
    <property type="entry name" value="TRYPSIN_HIS"/>
</dbReference>
<dbReference type="RefSeq" id="WP_257894279.1">
    <property type="nucleotide sequence ID" value="NZ_JAIMBW010000001.1"/>
</dbReference>
<dbReference type="PANTHER" id="PTHR15462">
    <property type="entry name" value="SERINE PROTEASE"/>
    <property type="match status" value="1"/>
</dbReference>
<feature type="signal peptide" evidence="2">
    <location>
        <begin position="1"/>
        <end position="25"/>
    </location>
</feature>
<dbReference type="EMBL" id="JAIMBW010000001">
    <property type="protein sequence ID" value="MBY4894770.1"/>
    <property type="molecule type" value="Genomic_DNA"/>
</dbReference>
<feature type="chain" id="PRO_5037017866" evidence="2">
    <location>
        <begin position="26"/>
        <end position="284"/>
    </location>
</feature>
<dbReference type="AlphaFoldDB" id="A0A975TTT9"/>
<evidence type="ECO:0000259" key="3">
    <source>
        <dbReference type="PROSITE" id="PS50240"/>
    </source>
</evidence>
<evidence type="ECO:0000256" key="2">
    <source>
        <dbReference type="SAM" id="SignalP"/>
    </source>
</evidence>
<reference evidence="4 5" key="1">
    <citation type="submission" date="2021-07" db="EMBL/GenBank/DDBJ databases">
        <title>Karlodiniumbacter phycospheric gen. nov., sp. nov., a phycosphere bacterium isolated from karlodinium veneficum.</title>
        <authorList>
            <person name="Peng Y."/>
            <person name="Jiang L."/>
            <person name="Lee J."/>
        </authorList>
    </citation>
    <scope>NUCLEOTIDE SEQUENCE</scope>
    <source>
        <strain evidence="4 5">N5</strain>
    </source>
</reference>
<dbReference type="Pfam" id="PF00089">
    <property type="entry name" value="Trypsin"/>
    <property type="match status" value="1"/>
</dbReference>
<accession>A0A975TTT9</accession>
<proteinExistence type="predicted"/>
<dbReference type="InterPro" id="IPR001314">
    <property type="entry name" value="Peptidase_S1A"/>
</dbReference>
<dbReference type="InterPro" id="IPR050966">
    <property type="entry name" value="Glutamyl_endopeptidase"/>
</dbReference>
<keyword evidence="1 2" id="KW-0732">Signal</keyword>
<dbReference type="PROSITE" id="PS00134">
    <property type="entry name" value="TRYPSIN_HIS"/>
    <property type="match status" value="1"/>
</dbReference>
<dbReference type="GO" id="GO:0004252">
    <property type="term" value="F:serine-type endopeptidase activity"/>
    <property type="evidence" value="ECO:0007669"/>
    <property type="project" value="InterPro"/>
</dbReference>
<feature type="domain" description="Peptidase S1" evidence="3">
    <location>
        <begin position="33"/>
        <end position="252"/>
    </location>
</feature>
<evidence type="ECO:0000256" key="1">
    <source>
        <dbReference type="ARBA" id="ARBA00022729"/>
    </source>
</evidence>
<dbReference type="PANTHER" id="PTHR15462:SF8">
    <property type="entry name" value="SERINE PROTEASE"/>
    <property type="match status" value="1"/>
</dbReference>
<sequence>MKRAFVAGILCFLGVALGGPGAVQAQGLPQVQLSEGHGNLRALTPGTEAQVWRAVGRLDSGVSFCSATLIRENLVLTAAHCVYHPATSRAFEPADLTFLAGLRNGRAEAIRGVRRIMILPDYRPEAGPDFEMIGRDVALLELAMPISMASITPISVAQTAWREGRVTVVSYGRDREDYASIEEGCEILERQDSVRSLSCEVVSGASGSPVLRVNQGRAEVVAVISASAQSGDDDVSLAVTLDDHLSTLMAQYQGGAVRATGGGLSLLNRGGDARSDIGARFIRP</sequence>
<protein>
    <submittedName>
        <fullName evidence="4">Trypsin-like serine protease</fullName>
        <ecNumber evidence="4">3.4.21.-</ecNumber>
    </submittedName>
</protein>
<organism evidence="4">
    <name type="scientific">Gymnodinialimonas phycosphaerae</name>
    <dbReference type="NCBI Taxonomy" id="2841589"/>
    <lineage>
        <taxon>Bacteria</taxon>
        <taxon>Pseudomonadati</taxon>
        <taxon>Pseudomonadota</taxon>
        <taxon>Alphaproteobacteria</taxon>
        <taxon>Rhodobacterales</taxon>
        <taxon>Paracoccaceae</taxon>
        <taxon>Gymnodinialimonas</taxon>
    </lineage>
</organism>
<evidence type="ECO:0000313" key="5">
    <source>
        <dbReference type="Proteomes" id="UP000693972"/>
    </source>
</evidence>